<keyword evidence="1" id="KW-0812">Transmembrane</keyword>
<dbReference type="InterPro" id="IPR025164">
    <property type="entry name" value="Toastrack_DUF4097"/>
</dbReference>
<organism evidence="3 4">
    <name type="scientific">Streptococcus thermophilus</name>
    <dbReference type="NCBI Taxonomy" id="1308"/>
    <lineage>
        <taxon>Bacteria</taxon>
        <taxon>Bacillati</taxon>
        <taxon>Bacillota</taxon>
        <taxon>Bacilli</taxon>
        <taxon>Lactobacillales</taxon>
        <taxon>Streptococcaceae</taxon>
        <taxon>Streptococcus</taxon>
    </lineage>
</organism>
<keyword evidence="1" id="KW-0472">Membrane</keyword>
<dbReference type="Pfam" id="PF13349">
    <property type="entry name" value="DUF4097"/>
    <property type="match status" value="1"/>
</dbReference>
<keyword evidence="1" id="KW-1133">Transmembrane helix</keyword>
<evidence type="ECO:0000259" key="2">
    <source>
        <dbReference type="Pfam" id="PF13349"/>
    </source>
</evidence>
<name>A0A8D6U8X6_STRTR</name>
<gene>
    <name evidence="3" type="ORF">STHERMO_2140</name>
</gene>
<evidence type="ECO:0000313" key="3">
    <source>
        <dbReference type="EMBL" id="CAD0139725.1"/>
    </source>
</evidence>
<proteinExistence type="predicted"/>
<dbReference type="AlphaFoldDB" id="A0A8D6U8X6"/>
<evidence type="ECO:0000256" key="1">
    <source>
        <dbReference type="SAM" id="Phobius"/>
    </source>
</evidence>
<protein>
    <recommendedName>
        <fullName evidence="2">DUF4097 domain-containing protein</fullName>
    </recommendedName>
</protein>
<dbReference type="Gene3D" id="2.160.20.120">
    <property type="match status" value="1"/>
</dbReference>
<accession>A0A8D6U8X6</accession>
<feature type="transmembrane region" description="Helical" evidence="1">
    <location>
        <begin position="20"/>
        <end position="37"/>
    </location>
</feature>
<sequence>MTHQEGKKIMKTWKKIVHEVSLISLFLGGGLATWVYSQGVLTDLQNQNKSELDYVKKEVDNFNKIDIKSSSYNVLIQSSEVNKATLSYYQKIKNTIDTTVKDGQLTINDNNSKLDSTSKKHINFFELKDLISLSSAIDQEVRKQTIIITLPKKQTIDFLKVDLATGNLDLSHSTVRQVDINLNMGNLNFNKMIVSNLKANLDVGSVDSDNTLFTNADLSIAMGEYSGNNLIFNGHNKLDVTTGEVEIALKDYTINVQADSHSGEVDVTNNLKNSKDNTLTITSDLGNMTVE</sequence>
<dbReference type="Proteomes" id="UP000509833">
    <property type="component" value="Chromosome"/>
</dbReference>
<evidence type="ECO:0000313" key="4">
    <source>
        <dbReference type="Proteomes" id="UP000509833"/>
    </source>
</evidence>
<dbReference type="EMBL" id="LR822017">
    <property type="protein sequence ID" value="CAD0139725.1"/>
    <property type="molecule type" value="Genomic_DNA"/>
</dbReference>
<reference evidence="3 4" key="1">
    <citation type="submission" date="2020-06" db="EMBL/GenBank/DDBJ databases">
        <authorList>
            <person name="Chuat V."/>
        </authorList>
    </citation>
    <scope>NUCLEOTIDE SEQUENCE [LARGE SCALE GENOMIC DNA]</scope>
    <source>
        <strain evidence="3">STH_CIRM_336</strain>
    </source>
</reference>
<feature type="domain" description="DUF4097" evidence="2">
    <location>
        <begin position="63"/>
        <end position="290"/>
    </location>
</feature>